<evidence type="ECO:0000256" key="5">
    <source>
        <dbReference type="ARBA" id="ARBA00023163"/>
    </source>
</evidence>
<feature type="DNA-binding region" description="OmpR/PhoB-type" evidence="7">
    <location>
        <begin position="129"/>
        <end position="227"/>
    </location>
</feature>
<dbReference type="Gene3D" id="1.10.10.10">
    <property type="entry name" value="Winged helix-like DNA-binding domain superfamily/Winged helix DNA-binding domain"/>
    <property type="match status" value="1"/>
</dbReference>
<dbReference type="Gene3D" id="6.10.250.690">
    <property type="match status" value="1"/>
</dbReference>
<dbReference type="Proteomes" id="UP000769766">
    <property type="component" value="Unassembled WGS sequence"/>
</dbReference>
<keyword evidence="3" id="KW-0805">Transcription regulation</keyword>
<name>A0A932FV37_UNCTE</name>
<dbReference type="PROSITE" id="PS51755">
    <property type="entry name" value="OMPR_PHOB"/>
    <property type="match status" value="1"/>
</dbReference>
<evidence type="ECO:0000259" key="8">
    <source>
        <dbReference type="PROSITE" id="PS50110"/>
    </source>
</evidence>
<evidence type="ECO:0000256" key="1">
    <source>
        <dbReference type="ARBA" id="ARBA00022553"/>
    </source>
</evidence>
<gene>
    <name evidence="10" type="ORF">HYY20_05330</name>
</gene>
<dbReference type="InterPro" id="IPR011006">
    <property type="entry name" value="CheY-like_superfamily"/>
</dbReference>
<evidence type="ECO:0000256" key="6">
    <source>
        <dbReference type="PROSITE-ProRule" id="PRU00169"/>
    </source>
</evidence>
<dbReference type="SMART" id="SM00448">
    <property type="entry name" value="REC"/>
    <property type="match status" value="1"/>
</dbReference>
<evidence type="ECO:0000256" key="3">
    <source>
        <dbReference type="ARBA" id="ARBA00023015"/>
    </source>
</evidence>
<dbReference type="InterPro" id="IPR001867">
    <property type="entry name" value="OmpR/PhoB-type_DNA-bd"/>
</dbReference>
<dbReference type="InterPro" id="IPR036388">
    <property type="entry name" value="WH-like_DNA-bd_sf"/>
</dbReference>
<dbReference type="FunFam" id="3.40.50.2300:FF:000001">
    <property type="entry name" value="DNA-binding response regulator PhoB"/>
    <property type="match status" value="1"/>
</dbReference>
<keyword evidence="4 7" id="KW-0238">DNA-binding</keyword>
<dbReference type="GO" id="GO:0006355">
    <property type="term" value="P:regulation of DNA-templated transcription"/>
    <property type="evidence" value="ECO:0007669"/>
    <property type="project" value="InterPro"/>
</dbReference>
<dbReference type="Pfam" id="PF00486">
    <property type="entry name" value="Trans_reg_C"/>
    <property type="match status" value="1"/>
</dbReference>
<dbReference type="AlphaFoldDB" id="A0A932FV37"/>
<feature type="domain" description="OmpR/PhoB-type" evidence="9">
    <location>
        <begin position="129"/>
        <end position="227"/>
    </location>
</feature>
<feature type="modified residue" description="4-aspartylphosphate" evidence="6">
    <location>
        <position position="53"/>
    </location>
</feature>
<dbReference type="SUPFAM" id="SSF46894">
    <property type="entry name" value="C-terminal effector domain of the bipartite response regulators"/>
    <property type="match status" value="1"/>
</dbReference>
<keyword evidence="1 6" id="KW-0597">Phosphoprotein</keyword>
<evidence type="ECO:0000256" key="4">
    <source>
        <dbReference type="ARBA" id="ARBA00023125"/>
    </source>
</evidence>
<evidence type="ECO:0000313" key="10">
    <source>
        <dbReference type="EMBL" id="MBI2876285.1"/>
    </source>
</evidence>
<sequence length="229" mass="25697">MTIKVLVVDDEKDIIELVCYHLEKEGIQCLRSADGPTALDLIRRHRPDLLILDLMLPGLDGLEVCRQLRQDAATARLPIIMLTARAEETDRVVGLEVGADDYVIKPFSPRELVARVKAILRRAQGPADLSARRIGELEVDQARHYVAIGGKPVELTAKEFGLLCTLMQARGRVLSREQLLMEVWGYADAAEIESRTVDVHIRRLREKLGPEARRIVTVKGAGYQFDPKE</sequence>
<evidence type="ECO:0000256" key="7">
    <source>
        <dbReference type="PROSITE-ProRule" id="PRU01091"/>
    </source>
</evidence>
<dbReference type="PANTHER" id="PTHR48111">
    <property type="entry name" value="REGULATOR OF RPOS"/>
    <property type="match status" value="1"/>
</dbReference>
<dbReference type="Gene3D" id="3.40.50.2300">
    <property type="match status" value="1"/>
</dbReference>
<reference evidence="10" key="1">
    <citation type="submission" date="2020-07" db="EMBL/GenBank/DDBJ databases">
        <title>Huge and variable diversity of episymbiotic CPR bacteria and DPANN archaea in groundwater ecosystems.</title>
        <authorList>
            <person name="He C.Y."/>
            <person name="Keren R."/>
            <person name="Whittaker M."/>
            <person name="Farag I.F."/>
            <person name="Doudna J."/>
            <person name="Cate J.H.D."/>
            <person name="Banfield J.F."/>
        </authorList>
    </citation>
    <scope>NUCLEOTIDE SEQUENCE</scope>
    <source>
        <strain evidence="10">NC_groundwater_672_Ag_B-0.1um_62_36</strain>
    </source>
</reference>
<protein>
    <submittedName>
        <fullName evidence="10">Response regulator</fullName>
    </submittedName>
</protein>
<accession>A0A932FV37</accession>
<dbReference type="EMBL" id="JACPRF010000165">
    <property type="protein sequence ID" value="MBI2876285.1"/>
    <property type="molecule type" value="Genomic_DNA"/>
</dbReference>
<dbReference type="CDD" id="cd00383">
    <property type="entry name" value="trans_reg_C"/>
    <property type="match status" value="1"/>
</dbReference>
<dbReference type="Pfam" id="PF00072">
    <property type="entry name" value="Response_reg"/>
    <property type="match status" value="1"/>
</dbReference>
<evidence type="ECO:0000259" key="9">
    <source>
        <dbReference type="PROSITE" id="PS51755"/>
    </source>
</evidence>
<comment type="caution">
    <text evidence="10">The sequence shown here is derived from an EMBL/GenBank/DDBJ whole genome shotgun (WGS) entry which is preliminary data.</text>
</comment>
<dbReference type="GO" id="GO:0005829">
    <property type="term" value="C:cytosol"/>
    <property type="evidence" value="ECO:0007669"/>
    <property type="project" value="TreeGrafter"/>
</dbReference>
<dbReference type="PROSITE" id="PS50110">
    <property type="entry name" value="RESPONSE_REGULATORY"/>
    <property type="match status" value="1"/>
</dbReference>
<dbReference type="SMART" id="SM00862">
    <property type="entry name" value="Trans_reg_C"/>
    <property type="match status" value="1"/>
</dbReference>
<proteinExistence type="predicted"/>
<keyword evidence="2" id="KW-0902">Two-component regulatory system</keyword>
<evidence type="ECO:0000313" key="11">
    <source>
        <dbReference type="Proteomes" id="UP000769766"/>
    </source>
</evidence>
<dbReference type="InterPro" id="IPR001789">
    <property type="entry name" value="Sig_transdc_resp-reg_receiver"/>
</dbReference>
<dbReference type="PANTHER" id="PTHR48111:SF4">
    <property type="entry name" value="DNA-BINDING DUAL TRANSCRIPTIONAL REGULATOR OMPR"/>
    <property type="match status" value="1"/>
</dbReference>
<evidence type="ECO:0000256" key="2">
    <source>
        <dbReference type="ARBA" id="ARBA00023012"/>
    </source>
</evidence>
<dbReference type="GO" id="GO:0032993">
    <property type="term" value="C:protein-DNA complex"/>
    <property type="evidence" value="ECO:0007669"/>
    <property type="project" value="TreeGrafter"/>
</dbReference>
<dbReference type="GO" id="GO:0000156">
    <property type="term" value="F:phosphorelay response regulator activity"/>
    <property type="evidence" value="ECO:0007669"/>
    <property type="project" value="TreeGrafter"/>
</dbReference>
<feature type="domain" description="Response regulatory" evidence="8">
    <location>
        <begin position="4"/>
        <end position="120"/>
    </location>
</feature>
<dbReference type="SUPFAM" id="SSF52172">
    <property type="entry name" value="CheY-like"/>
    <property type="match status" value="1"/>
</dbReference>
<organism evidence="10 11">
    <name type="scientific">Tectimicrobiota bacterium</name>
    <dbReference type="NCBI Taxonomy" id="2528274"/>
    <lineage>
        <taxon>Bacteria</taxon>
        <taxon>Pseudomonadati</taxon>
        <taxon>Nitrospinota/Tectimicrobiota group</taxon>
        <taxon>Candidatus Tectimicrobiota</taxon>
    </lineage>
</organism>
<dbReference type="InterPro" id="IPR016032">
    <property type="entry name" value="Sig_transdc_resp-reg_C-effctor"/>
</dbReference>
<keyword evidence="5" id="KW-0804">Transcription</keyword>
<dbReference type="GO" id="GO:0000976">
    <property type="term" value="F:transcription cis-regulatory region binding"/>
    <property type="evidence" value="ECO:0007669"/>
    <property type="project" value="TreeGrafter"/>
</dbReference>
<dbReference type="InterPro" id="IPR039420">
    <property type="entry name" value="WalR-like"/>
</dbReference>